<feature type="binding site" evidence="15">
    <location>
        <position position="130"/>
    </location>
    <ligand>
        <name>Ca(2+)</name>
        <dbReference type="ChEBI" id="CHEBI:29108"/>
        <label>1</label>
    </ligand>
</feature>
<comment type="catalytic activity">
    <reaction evidence="1 18">
        <text>2 a phenolic donor + H2O2 = 2 a phenolic radical donor + 2 H2O</text>
        <dbReference type="Rhea" id="RHEA:56136"/>
        <dbReference type="ChEBI" id="CHEBI:15377"/>
        <dbReference type="ChEBI" id="CHEBI:16240"/>
        <dbReference type="ChEBI" id="CHEBI:139520"/>
        <dbReference type="ChEBI" id="CHEBI:139521"/>
        <dbReference type="EC" id="1.11.1.7"/>
    </reaction>
</comment>
<dbReference type="InterPro" id="IPR033905">
    <property type="entry name" value="Secretory_peroxidase"/>
</dbReference>
<dbReference type="FunFam" id="1.10.520.10:FF:000001">
    <property type="entry name" value="Peroxidase"/>
    <property type="match status" value="1"/>
</dbReference>
<dbReference type="AlphaFoldDB" id="A0AAV7EX53"/>
<keyword evidence="12 18" id="KW-0376">Hydrogen peroxide</keyword>
<evidence type="ECO:0000313" key="21">
    <source>
        <dbReference type="Proteomes" id="UP000825729"/>
    </source>
</evidence>
<feature type="binding site" evidence="15">
    <location>
        <position position="312"/>
    </location>
    <ligand>
        <name>Ca(2+)</name>
        <dbReference type="ChEBI" id="CHEBI:29108"/>
        <label>2</label>
    </ligand>
</feature>
<protein>
    <recommendedName>
        <fullName evidence="3 18">Peroxidase</fullName>
        <ecNumber evidence="3 18">1.11.1.7</ecNumber>
    </recommendedName>
</protein>
<feature type="binding site" evidence="15">
    <location>
        <position position="254"/>
    </location>
    <ligand>
        <name>Ca(2+)</name>
        <dbReference type="ChEBI" id="CHEBI:29108"/>
        <label>2</label>
    </ligand>
</feature>
<dbReference type="GO" id="GO:0020037">
    <property type="term" value="F:heme binding"/>
    <property type="evidence" value="ECO:0007669"/>
    <property type="project" value="UniProtKB-UniRule"/>
</dbReference>
<comment type="similarity">
    <text evidence="2">Belongs to the peroxidase family. Ascorbate peroxidase subfamily.</text>
</comment>
<dbReference type="PRINTS" id="PR00461">
    <property type="entry name" value="PLPEROXIDASE"/>
</dbReference>
<evidence type="ECO:0000256" key="5">
    <source>
        <dbReference type="ARBA" id="ARBA00022617"/>
    </source>
</evidence>
<evidence type="ECO:0000256" key="6">
    <source>
        <dbReference type="ARBA" id="ARBA00022723"/>
    </source>
</evidence>
<evidence type="ECO:0000256" key="17">
    <source>
        <dbReference type="PIRSR" id="PIRSR600823-5"/>
    </source>
</evidence>
<dbReference type="GO" id="GO:0005576">
    <property type="term" value="C:extracellular region"/>
    <property type="evidence" value="ECO:0007669"/>
    <property type="project" value="UniProtKB-SubCell"/>
</dbReference>
<dbReference type="Pfam" id="PF00141">
    <property type="entry name" value="peroxidase"/>
    <property type="match status" value="1"/>
</dbReference>
<dbReference type="PROSITE" id="PS00436">
    <property type="entry name" value="PEROXIDASE_2"/>
    <property type="match status" value="1"/>
</dbReference>
<evidence type="ECO:0000256" key="15">
    <source>
        <dbReference type="PIRSR" id="PIRSR600823-3"/>
    </source>
</evidence>
<feature type="site" description="Transition state stabilizer" evidence="16">
    <location>
        <position position="122"/>
    </location>
</feature>
<proteinExistence type="inferred from homology"/>
<feature type="disulfide bond" evidence="17">
    <location>
        <begin position="181"/>
        <end position="388"/>
    </location>
</feature>
<feature type="binding site" evidence="15">
    <location>
        <position position="309"/>
    </location>
    <ligand>
        <name>Ca(2+)</name>
        <dbReference type="ChEBI" id="CHEBI:29108"/>
        <label>2</label>
    </ligand>
</feature>
<keyword evidence="21" id="KW-1185">Reference proteome</keyword>
<comment type="function">
    <text evidence="18">Removal of H(2)O(2), oxidation of toxic reductants, biosynthesis and degradation of lignin, suberization, auxin catabolism, response to environmental stresses such as wounding, pathogen attack and oxidative stress.</text>
</comment>
<keyword evidence="7 15" id="KW-0106">Calcium</keyword>
<dbReference type="GO" id="GO:0140825">
    <property type="term" value="F:lactoperoxidase activity"/>
    <property type="evidence" value="ECO:0007669"/>
    <property type="project" value="UniProtKB-EC"/>
</dbReference>
<feature type="binding site" evidence="15">
    <location>
        <position position="136"/>
    </location>
    <ligand>
        <name>Ca(2+)</name>
        <dbReference type="ChEBI" id="CHEBI:29108"/>
        <label>1</label>
    </ligand>
</feature>
<evidence type="ECO:0000256" key="3">
    <source>
        <dbReference type="ARBA" id="ARBA00012313"/>
    </source>
</evidence>
<evidence type="ECO:0000256" key="16">
    <source>
        <dbReference type="PIRSR" id="PIRSR600823-4"/>
    </source>
</evidence>
<comment type="caution">
    <text evidence="20">The sequence shown here is derived from an EMBL/GenBank/DDBJ whole genome shotgun (WGS) entry which is preliminary data.</text>
</comment>
<keyword evidence="6 15" id="KW-0479">Metal-binding</keyword>
<keyword evidence="8 18" id="KW-0560">Oxidoreductase</keyword>
<keyword evidence="4 18" id="KW-0575">Peroxidase</keyword>
<dbReference type="CDD" id="cd00693">
    <property type="entry name" value="secretory_peroxidase"/>
    <property type="match status" value="1"/>
</dbReference>
<feature type="binding site" evidence="15">
    <location>
        <position position="317"/>
    </location>
    <ligand>
        <name>Ca(2+)</name>
        <dbReference type="ChEBI" id="CHEBI:29108"/>
        <label>2</label>
    </ligand>
</feature>
<dbReference type="InterPro" id="IPR002016">
    <property type="entry name" value="Haem_peroxidase"/>
</dbReference>
<feature type="domain" description="Plant heme peroxidase family profile" evidence="19">
    <location>
        <begin position="85"/>
        <end position="392"/>
    </location>
</feature>
<evidence type="ECO:0000259" key="19">
    <source>
        <dbReference type="PROSITE" id="PS50873"/>
    </source>
</evidence>
<feature type="binding site" evidence="15">
    <location>
        <position position="148"/>
    </location>
    <ligand>
        <name>Ca(2+)</name>
        <dbReference type="ChEBI" id="CHEBI:29108"/>
        <label>1</label>
    </ligand>
</feature>
<dbReference type="GO" id="GO:0006979">
    <property type="term" value="P:response to oxidative stress"/>
    <property type="evidence" value="ECO:0007669"/>
    <property type="project" value="UniProtKB-UniRule"/>
</dbReference>
<keyword evidence="10 17" id="KW-1015">Disulfide bond</keyword>
<dbReference type="EC" id="1.11.1.7" evidence="3 18"/>
<reference evidence="20 21" key="1">
    <citation type="submission" date="2021-07" db="EMBL/GenBank/DDBJ databases">
        <title>The Aristolochia fimbriata genome: insights into angiosperm evolution, floral development and chemical biosynthesis.</title>
        <authorList>
            <person name="Jiao Y."/>
        </authorList>
    </citation>
    <scope>NUCLEOTIDE SEQUENCE [LARGE SCALE GENOMIC DNA]</scope>
    <source>
        <strain evidence="20">IBCAS-2021</strain>
        <tissue evidence="20">Leaf</tissue>
    </source>
</reference>
<dbReference type="Proteomes" id="UP000825729">
    <property type="component" value="Unassembled WGS sequence"/>
</dbReference>
<dbReference type="PROSITE" id="PS00435">
    <property type="entry name" value="PEROXIDASE_1"/>
    <property type="match status" value="1"/>
</dbReference>
<accession>A0AAV7EX53</accession>
<dbReference type="FunFam" id="1.10.420.10:FF:000001">
    <property type="entry name" value="Peroxidase"/>
    <property type="match status" value="1"/>
</dbReference>
<evidence type="ECO:0000256" key="11">
    <source>
        <dbReference type="ARBA" id="ARBA00023180"/>
    </source>
</evidence>
<evidence type="ECO:0000256" key="12">
    <source>
        <dbReference type="ARBA" id="ARBA00023324"/>
    </source>
</evidence>
<feature type="binding site" description="axial binding residue" evidence="15">
    <location>
        <position position="253"/>
    </location>
    <ligand>
        <name>heme b</name>
        <dbReference type="ChEBI" id="CHEBI:60344"/>
    </ligand>
    <ligandPart>
        <name>Fe</name>
        <dbReference type="ChEBI" id="CHEBI:18248"/>
    </ligandPart>
</feature>
<name>A0AAV7EX53_ARIFI</name>
<evidence type="ECO:0000256" key="10">
    <source>
        <dbReference type="ARBA" id="ARBA00023157"/>
    </source>
</evidence>
<dbReference type="InterPro" id="IPR019793">
    <property type="entry name" value="Peroxidases_heam-ligand_BS"/>
</dbReference>
<evidence type="ECO:0000256" key="7">
    <source>
        <dbReference type="ARBA" id="ARBA00022837"/>
    </source>
</evidence>
<dbReference type="Gene3D" id="1.10.420.10">
    <property type="entry name" value="Peroxidase, domain 2"/>
    <property type="match status" value="1"/>
</dbReference>
<organism evidence="20 21">
    <name type="scientific">Aristolochia fimbriata</name>
    <name type="common">White veined hardy Dutchman's pipe vine</name>
    <dbReference type="NCBI Taxonomy" id="158543"/>
    <lineage>
        <taxon>Eukaryota</taxon>
        <taxon>Viridiplantae</taxon>
        <taxon>Streptophyta</taxon>
        <taxon>Embryophyta</taxon>
        <taxon>Tracheophyta</taxon>
        <taxon>Spermatophyta</taxon>
        <taxon>Magnoliopsida</taxon>
        <taxon>Magnoliidae</taxon>
        <taxon>Piperales</taxon>
        <taxon>Aristolochiaceae</taxon>
        <taxon>Aristolochia</taxon>
    </lineage>
</organism>
<comment type="cofactor">
    <cofactor evidence="15 18">
        <name>heme b</name>
        <dbReference type="ChEBI" id="CHEBI:60344"/>
    </cofactor>
    <text evidence="15 18">Binds 1 heme b (iron(II)-protoporphyrin IX) group per subunit.</text>
</comment>
<dbReference type="EMBL" id="JAINDJ010000003">
    <property type="protein sequence ID" value="KAG9452232.1"/>
    <property type="molecule type" value="Genomic_DNA"/>
</dbReference>
<keyword evidence="11" id="KW-0325">Glycoprotein</keyword>
<keyword evidence="18" id="KW-0964">Secreted</keyword>
<evidence type="ECO:0000256" key="2">
    <source>
        <dbReference type="ARBA" id="ARBA00006873"/>
    </source>
</evidence>
<evidence type="ECO:0000256" key="8">
    <source>
        <dbReference type="ARBA" id="ARBA00023002"/>
    </source>
</evidence>
<sequence length="394" mass="43936">MVTLSQWVEIVVSTSITVRFLQELVDAREQERIILTSSTYQFRGATYTSSFMAKINDLIAFFFAAVTLSNLLGRARVTEAYDTVPLVPGYYGESCPVAEKIVREQVKIAIRKNPRIAASLLRLHFHDCFVMGCDASVLLDNGVGVASEKDAGPNRNSLRGFDVVDKTKSLLEKACPGTVSCADLLAIAARDAVNLRGGPYWKVELGRRDSLTASQTGANQYIPSPNSTLEMLVANFAVQGLSPTDLVVLSGSHTIGRSRCLSFKQRIYAGAGEEEYYYDRHRRYTGFRRILRSICPRSTKRDNALVPLDFMTSTRFDNAYFRNVLQGKGLLQTDNVLITEDTEGGVSKLVWRFAADQELFFREFPVSIVKMGRINPLVGEVGEIRRNCRALNAW</sequence>
<dbReference type="PRINTS" id="PR00458">
    <property type="entry name" value="PEROXIDASE"/>
</dbReference>
<feature type="active site" description="Proton acceptor" evidence="13">
    <location>
        <position position="126"/>
    </location>
</feature>
<comment type="subcellular location">
    <subcellularLocation>
        <location evidence="18">Secreted</location>
    </subcellularLocation>
</comment>
<dbReference type="InterPro" id="IPR019794">
    <property type="entry name" value="Peroxidases_AS"/>
</dbReference>
<keyword evidence="5 18" id="KW-0349">Heme</keyword>
<keyword evidence="9 15" id="KW-0408">Iron</keyword>
<feature type="binding site" evidence="15">
    <location>
        <position position="134"/>
    </location>
    <ligand>
        <name>Ca(2+)</name>
        <dbReference type="ChEBI" id="CHEBI:29108"/>
        <label>1</label>
    </ligand>
</feature>
<evidence type="ECO:0000256" key="18">
    <source>
        <dbReference type="RuleBase" id="RU362060"/>
    </source>
</evidence>
<dbReference type="Gene3D" id="1.10.520.10">
    <property type="match status" value="1"/>
</dbReference>
<feature type="disulfide bond" evidence="17">
    <location>
        <begin position="95"/>
        <end position="175"/>
    </location>
</feature>
<dbReference type="GO" id="GO:0046872">
    <property type="term" value="F:metal ion binding"/>
    <property type="evidence" value="ECO:0007669"/>
    <property type="project" value="UniProtKB-UniRule"/>
</dbReference>
<evidence type="ECO:0000313" key="20">
    <source>
        <dbReference type="EMBL" id="KAG9452232.1"/>
    </source>
</evidence>
<dbReference type="PANTHER" id="PTHR31388:SF152">
    <property type="entry name" value="PEROXIDASE 20"/>
    <property type="match status" value="1"/>
</dbReference>
<evidence type="ECO:0000256" key="4">
    <source>
        <dbReference type="ARBA" id="ARBA00022559"/>
    </source>
</evidence>
<feature type="disulfide bond" evidence="17">
    <location>
        <begin position="128"/>
        <end position="133"/>
    </location>
</feature>
<dbReference type="InterPro" id="IPR000823">
    <property type="entry name" value="Peroxidase_pln"/>
</dbReference>
<feature type="binding site" evidence="15">
    <location>
        <position position="132"/>
    </location>
    <ligand>
        <name>Ca(2+)</name>
        <dbReference type="ChEBI" id="CHEBI:29108"/>
        <label>1</label>
    </ligand>
</feature>
<gene>
    <name evidence="20" type="ORF">H6P81_005136</name>
</gene>
<evidence type="ECO:0000256" key="14">
    <source>
        <dbReference type="PIRSR" id="PIRSR600823-2"/>
    </source>
</evidence>
<feature type="disulfide bond" evidence="17">
    <location>
        <begin position="260"/>
        <end position="295"/>
    </location>
</feature>
<feature type="binding site" evidence="14">
    <location>
        <position position="223"/>
    </location>
    <ligand>
        <name>substrate</name>
    </ligand>
</feature>
<feature type="binding site" evidence="15">
    <location>
        <position position="127"/>
    </location>
    <ligand>
        <name>Ca(2+)</name>
        <dbReference type="ChEBI" id="CHEBI:29108"/>
        <label>1</label>
    </ligand>
</feature>
<dbReference type="PROSITE" id="PS50873">
    <property type="entry name" value="PEROXIDASE_4"/>
    <property type="match status" value="1"/>
</dbReference>
<evidence type="ECO:0000256" key="9">
    <source>
        <dbReference type="ARBA" id="ARBA00023004"/>
    </source>
</evidence>
<dbReference type="GO" id="GO:0042744">
    <property type="term" value="P:hydrogen peroxide catabolic process"/>
    <property type="evidence" value="ECO:0007669"/>
    <property type="project" value="UniProtKB-KW"/>
</dbReference>
<dbReference type="InterPro" id="IPR010255">
    <property type="entry name" value="Haem_peroxidase_sf"/>
</dbReference>
<dbReference type="PANTHER" id="PTHR31388">
    <property type="entry name" value="PEROXIDASE 72-RELATED"/>
    <property type="match status" value="1"/>
</dbReference>
<evidence type="ECO:0000256" key="13">
    <source>
        <dbReference type="PIRSR" id="PIRSR600823-1"/>
    </source>
</evidence>
<comment type="similarity">
    <text evidence="18">Belongs to the peroxidase family. Classical plant (class III) peroxidase subfamily.</text>
</comment>
<comment type="cofactor">
    <cofactor evidence="15 18">
        <name>Ca(2+)</name>
        <dbReference type="ChEBI" id="CHEBI:29108"/>
    </cofactor>
    <text evidence="15 18">Binds 2 calcium ions per subunit.</text>
</comment>
<dbReference type="SUPFAM" id="SSF48113">
    <property type="entry name" value="Heme-dependent peroxidases"/>
    <property type="match status" value="1"/>
</dbReference>
<evidence type="ECO:0000256" key="1">
    <source>
        <dbReference type="ARBA" id="ARBA00000189"/>
    </source>
</evidence>